<gene>
    <name evidence="6" type="ORF">TELCIR_12036</name>
</gene>
<protein>
    <recommendedName>
        <fullName evidence="5">DNA2/NAM7 helicase-like C-terminal domain-containing protein</fullName>
    </recommendedName>
</protein>
<proteinExistence type="predicted"/>
<keyword evidence="7" id="KW-1185">Reference proteome</keyword>
<feature type="non-terminal residue" evidence="6">
    <location>
        <position position="155"/>
    </location>
</feature>
<dbReference type="InterPro" id="IPR050534">
    <property type="entry name" value="Coronavir_polyprotein_1ab"/>
</dbReference>
<evidence type="ECO:0000256" key="2">
    <source>
        <dbReference type="ARBA" id="ARBA00022801"/>
    </source>
</evidence>
<accession>A0A2G9U7V1</accession>
<keyword evidence="3" id="KW-0347">Helicase</keyword>
<dbReference type="GO" id="GO:0005524">
    <property type="term" value="F:ATP binding"/>
    <property type="evidence" value="ECO:0007669"/>
    <property type="project" value="UniProtKB-KW"/>
</dbReference>
<organism evidence="6 7">
    <name type="scientific">Teladorsagia circumcincta</name>
    <name type="common">Brown stomach worm</name>
    <name type="synonym">Ostertagia circumcincta</name>
    <dbReference type="NCBI Taxonomy" id="45464"/>
    <lineage>
        <taxon>Eukaryota</taxon>
        <taxon>Metazoa</taxon>
        <taxon>Ecdysozoa</taxon>
        <taxon>Nematoda</taxon>
        <taxon>Chromadorea</taxon>
        <taxon>Rhabditida</taxon>
        <taxon>Rhabditina</taxon>
        <taxon>Rhabditomorpha</taxon>
        <taxon>Strongyloidea</taxon>
        <taxon>Trichostrongylidae</taxon>
        <taxon>Teladorsagia</taxon>
    </lineage>
</organism>
<keyword evidence="2" id="KW-0378">Hydrolase</keyword>
<dbReference type="GO" id="GO:0043139">
    <property type="term" value="F:5'-3' DNA helicase activity"/>
    <property type="evidence" value="ECO:0007669"/>
    <property type="project" value="TreeGrafter"/>
</dbReference>
<sequence>MAVSIITTIRRLLIRRVSHYNDQEAVVRRRFIQQLVGLSIPPRSICVITFYRKQYRQITELLIKYNLDVELTTVDSVQGREKEVVILLSTKTDFSPDSAEFLNDYRRLNVAVSRCRHGQFVFGHADSLREVPSWNSLLTWADSINAVVNSNQLAG</sequence>
<dbReference type="Pfam" id="PF13087">
    <property type="entry name" value="AAA_12"/>
    <property type="match status" value="1"/>
</dbReference>
<dbReference type="PANTHER" id="PTHR43788">
    <property type="entry name" value="DNA2/NAM7 HELICASE FAMILY MEMBER"/>
    <property type="match status" value="1"/>
</dbReference>
<dbReference type="CDD" id="cd18808">
    <property type="entry name" value="SF1_C_Upf1"/>
    <property type="match status" value="1"/>
</dbReference>
<dbReference type="Gene3D" id="3.40.50.300">
    <property type="entry name" value="P-loop containing nucleotide triphosphate hydrolases"/>
    <property type="match status" value="1"/>
</dbReference>
<evidence type="ECO:0000313" key="7">
    <source>
        <dbReference type="Proteomes" id="UP000230423"/>
    </source>
</evidence>
<dbReference type="AlphaFoldDB" id="A0A2G9U7V1"/>
<name>A0A2G9U7V1_TELCI</name>
<dbReference type="SUPFAM" id="SSF52540">
    <property type="entry name" value="P-loop containing nucleoside triphosphate hydrolases"/>
    <property type="match status" value="1"/>
</dbReference>
<keyword evidence="1" id="KW-0547">Nucleotide-binding</keyword>
<dbReference type="InterPro" id="IPR027417">
    <property type="entry name" value="P-loop_NTPase"/>
</dbReference>
<dbReference type="EMBL" id="KZ348389">
    <property type="protein sequence ID" value="PIO66255.1"/>
    <property type="molecule type" value="Genomic_DNA"/>
</dbReference>
<dbReference type="InterPro" id="IPR047187">
    <property type="entry name" value="SF1_C_Upf1"/>
</dbReference>
<evidence type="ECO:0000256" key="1">
    <source>
        <dbReference type="ARBA" id="ARBA00022741"/>
    </source>
</evidence>
<evidence type="ECO:0000259" key="5">
    <source>
        <dbReference type="Pfam" id="PF13087"/>
    </source>
</evidence>
<dbReference type="GO" id="GO:0016787">
    <property type="term" value="F:hydrolase activity"/>
    <property type="evidence" value="ECO:0007669"/>
    <property type="project" value="UniProtKB-KW"/>
</dbReference>
<dbReference type="PANTHER" id="PTHR43788:SF16">
    <property type="entry name" value="HELICASE WITH ZINC FINGER 2"/>
    <property type="match status" value="1"/>
</dbReference>
<evidence type="ECO:0000256" key="4">
    <source>
        <dbReference type="ARBA" id="ARBA00022840"/>
    </source>
</evidence>
<evidence type="ECO:0000313" key="6">
    <source>
        <dbReference type="EMBL" id="PIO66255.1"/>
    </source>
</evidence>
<dbReference type="OrthoDB" id="5851052at2759"/>
<keyword evidence="4" id="KW-0067">ATP-binding</keyword>
<reference evidence="6 7" key="1">
    <citation type="submission" date="2015-09" db="EMBL/GenBank/DDBJ databases">
        <title>Draft genome of the parasitic nematode Teladorsagia circumcincta isolate WARC Sus (inbred).</title>
        <authorList>
            <person name="Mitreva M."/>
        </authorList>
    </citation>
    <scope>NUCLEOTIDE SEQUENCE [LARGE SCALE GENOMIC DNA]</scope>
    <source>
        <strain evidence="6 7">S</strain>
    </source>
</reference>
<feature type="domain" description="DNA2/NAM7 helicase-like C-terminal" evidence="5">
    <location>
        <begin position="17"/>
        <end position="125"/>
    </location>
</feature>
<evidence type="ECO:0000256" key="3">
    <source>
        <dbReference type="ARBA" id="ARBA00022806"/>
    </source>
</evidence>
<dbReference type="Proteomes" id="UP000230423">
    <property type="component" value="Unassembled WGS sequence"/>
</dbReference>
<dbReference type="InterPro" id="IPR041679">
    <property type="entry name" value="DNA2/NAM7-like_C"/>
</dbReference>